<feature type="domain" description="HTH araC/xylS-type" evidence="2">
    <location>
        <begin position="246"/>
        <end position="338"/>
    </location>
</feature>
<dbReference type="OrthoDB" id="6396588at2"/>
<keyword evidence="1" id="KW-0238">DNA-binding</keyword>
<evidence type="ECO:0000259" key="2">
    <source>
        <dbReference type="PROSITE" id="PS01124"/>
    </source>
</evidence>
<dbReference type="GO" id="GO:0005829">
    <property type="term" value="C:cytosol"/>
    <property type="evidence" value="ECO:0007669"/>
    <property type="project" value="TreeGrafter"/>
</dbReference>
<organism evidence="3 4">
    <name type="scientific">Vibrio quintilis</name>
    <dbReference type="NCBI Taxonomy" id="1117707"/>
    <lineage>
        <taxon>Bacteria</taxon>
        <taxon>Pseudomonadati</taxon>
        <taxon>Pseudomonadota</taxon>
        <taxon>Gammaproteobacteria</taxon>
        <taxon>Vibrionales</taxon>
        <taxon>Vibrionaceae</taxon>
        <taxon>Vibrio</taxon>
    </lineage>
</organism>
<dbReference type="Gene3D" id="1.10.10.60">
    <property type="entry name" value="Homeodomain-like"/>
    <property type="match status" value="1"/>
</dbReference>
<dbReference type="InterPro" id="IPR018060">
    <property type="entry name" value="HTH_AraC"/>
</dbReference>
<dbReference type="EMBL" id="FRFG01000011">
    <property type="protein sequence ID" value="SHO55098.1"/>
    <property type="molecule type" value="Genomic_DNA"/>
</dbReference>
<dbReference type="InterPro" id="IPR032687">
    <property type="entry name" value="AraC-type_N"/>
</dbReference>
<gene>
    <name evidence="3" type="primary">gadX</name>
    <name evidence="3" type="ORF">VQ7734_00817</name>
</gene>
<dbReference type="AlphaFoldDB" id="A0A1M7YR58"/>
<dbReference type="PANTHER" id="PTHR47894:SF1">
    <property type="entry name" value="HTH-TYPE TRANSCRIPTIONAL REGULATOR VQSM"/>
    <property type="match status" value="1"/>
</dbReference>
<accession>A0A1M7YR58</accession>
<dbReference type="PROSITE" id="PS01124">
    <property type="entry name" value="HTH_ARAC_FAMILY_2"/>
    <property type="match status" value="1"/>
</dbReference>
<dbReference type="Proteomes" id="UP000184600">
    <property type="component" value="Unassembled WGS sequence"/>
</dbReference>
<dbReference type="RefSeq" id="WP_073579995.1">
    <property type="nucleotide sequence ID" value="NZ_AP024897.1"/>
</dbReference>
<protein>
    <submittedName>
        <fullName evidence="3">HTH-type transcriptional regulator GadX</fullName>
    </submittedName>
</protein>
<dbReference type="GO" id="GO:0003700">
    <property type="term" value="F:DNA-binding transcription factor activity"/>
    <property type="evidence" value="ECO:0007669"/>
    <property type="project" value="InterPro"/>
</dbReference>
<reference evidence="4" key="1">
    <citation type="submission" date="2016-12" db="EMBL/GenBank/DDBJ databases">
        <authorList>
            <person name="Rodrigo-Torres L."/>
            <person name="Arahal R.D."/>
            <person name="Lucena T."/>
        </authorList>
    </citation>
    <scope>NUCLEOTIDE SEQUENCE [LARGE SCALE GENOMIC DNA]</scope>
</reference>
<evidence type="ECO:0000313" key="4">
    <source>
        <dbReference type="Proteomes" id="UP000184600"/>
    </source>
</evidence>
<dbReference type="PANTHER" id="PTHR47894">
    <property type="entry name" value="HTH-TYPE TRANSCRIPTIONAL REGULATOR GADX"/>
    <property type="match status" value="1"/>
</dbReference>
<dbReference type="STRING" id="1117707.VQ7734_00817"/>
<evidence type="ECO:0000256" key="1">
    <source>
        <dbReference type="ARBA" id="ARBA00023125"/>
    </source>
</evidence>
<dbReference type="GO" id="GO:0000976">
    <property type="term" value="F:transcription cis-regulatory region binding"/>
    <property type="evidence" value="ECO:0007669"/>
    <property type="project" value="TreeGrafter"/>
</dbReference>
<dbReference type="SMART" id="SM00342">
    <property type="entry name" value="HTH_ARAC"/>
    <property type="match status" value="1"/>
</dbReference>
<name>A0A1M7YR58_9VIBR</name>
<proteinExistence type="predicted"/>
<dbReference type="Pfam" id="PF12625">
    <property type="entry name" value="Arabinose_bd"/>
    <property type="match status" value="1"/>
</dbReference>
<sequence length="338" mass="38642">MTSNTGQQRRAERDQKLIPAEHHLALLLDLVKERGLNLHYVLRRTGIFYEDLFSGEMKISPKQFARLALNLSQLENEPSLSFVFGQRLFPGALGTPAHLLTHAPTLRVLLENLCQHALTFFPLLQLRIRETDSRFYLLVDDPFGESFALSDKARTAYLRWLTESLFTAVISLARWRLGSALPWQAVVLWKAPGWQEQYQMYWGDAVQFGQQITALSLPSQWLDRSLPESSPALYALAQSQTEAPATGMLSWIRQQFRAAPATPPSLEALARQMAISPATLKRHLKAHSASYRQLLDEVRQQQASYLRVVYGFDDERIASELKFFDVSNFRRALRRWAG</sequence>
<keyword evidence="4" id="KW-1185">Reference proteome</keyword>
<evidence type="ECO:0000313" key="3">
    <source>
        <dbReference type="EMBL" id="SHO55098.1"/>
    </source>
</evidence>